<evidence type="ECO:0000313" key="4">
    <source>
        <dbReference type="Proteomes" id="UP000011087"/>
    </source>
</evidence>
<reference evidence="3" key="3">
    <citation type="submission" date="2015-06" db="UniProtKB">
        <authorList>
            <consortium name="EnsemblProtists"/>
        </authorList>
    </citation>
    <scope>IDENTIFICATION</scope>
</reference>
<evidence type="ECO:0000313" key="3">
    <source>
        <dbReference type="EnsemblProtists" id="EKX50783"/>
    </source>
</evidence>
<evidence type="ECO:0000313" key="2">
    <source>
        <dbReference type="EMBL" id="EKX50783.1"/>
    </source>
</evidence>
<proteinExistence type="predicted"/>
<dbReference type="PaxDb" id="55529-EKX50783"/>
<feature type="compositionally biased region" description="Basic and acidic residues" evidence="1">
    <location>
        <begin position="98"/>
        <end position="108"/>
    </location>
</feature>
<dbReference type="eggNOG" id="ENOG502QXRP">
    <property type="taxonomic scope" value="Eukaryota"/>
</dbReference>
<dbReference type="HOGENOM" id="CLU_358425_0_0_1"/>
<organism evidence="2">
    <name type="scientific">Guillardia theta (strain CCMP2712)</name>
    <name type="common">Cryptophyte</name>
    <dbReference type="NCBI Taxonomy" id="905079"/>
    <lineage>
        <taxon>Eukaryota</taxon>
        <taxon>Cryptophyceae</taxon>
        <taxon>Pyrenomonadales</taxon>
        <taxon>Geminigeraceae</taxon>
        <taxon>Guillardia</taxon>
    </lineage>
</organism>
<feature type="region of interest" description="Disordered" evidence="1">
    <location>
        <begin position="510"/>
        <end position="534"/>
    </location>
</feature>
<reference evidence="4" key="2">
    <citation type="submission" date="2012-11" db="EMBL/GenBank/DDBJ databases">
        <authorList>
            <person name="Kuo A."/>
            <person name="Curtis B.A."/>
            <person name="Tanifuji G."/>
            <person name="Burki F."/>
            <person name="Gruber A."/>
            <person name="Irimia M."/>
            <person name="Maruyama S."/>
            <person name="Arias M.C."/>
            <person name="Ball S.G."/>
            <person name="Gile G.H."/>
            <person name="Hirakawa Y."/>
            <person name="Hopkins J.F."/>
            <person name="Rensing S.A."/>
            <person name="Schmutz J."/>
            <person name="Symeonidi A."/>
            <person name="Elias M."/>
            <person name="Eveleigh R.J."/>
            <person name="Herman E.K."/>
            <person name="Klute M.J."/>
            <person name="Nakayama T."/>
            <person name="Obornik M."/>
            <person name="Reyes-Prieto A."/>
            <person name="Armbrust E.V."/>
            <person name="Aves S.J."/>
            <person name="Beiko R.G."/>
            <person name="Coutinho P."/>
            <person name="Dacks J.B."/>
            <person name="Durnford D.G."/>
            <person name="Fast N.M."/>
            <person name="Green B.R."/>
            <person name="Grisdale C."/>
            <person name="Hempe F."/>
            <person name="Henrissat B."/>
            <person name="Hoppner M.P."/>
            <person name="Ishida K.-I."/>
            <person name="Kim E."/>
            <person name="Koreny L."/>
            <person name="Kroth P.G."/>
            <person name="Liu Y."/>
            <person name="Malik S.-B."/>
            <person name="Maier U.G."/>
            <person name="McRose D."/>
            <person name="Mock T."/>
            <person name="Neilson J.A."/>
            <person name="Onodera N.T."/>
            <person name="Poole A.M."/>
            <person name="Pritham E.J."/>
            <person name="Richards T.A."/>
            <person name="Rocap G."/>
            <person name="Roy S.W."/>
            <person name="Sarai C."/>
            <person name="Schaack S."/>
            <person name="Shirato S."/>
            <person name="Slamovits C.H."/>
            <person name="Spencer D.F."/>
            <person name="Suzuki S."/>
            <person name="Worden A.Z."/>
            <person name="Zauner S."/>
            <person name="Barry K."/>
            <person name="Bell C."/>
            <person name="Bharti A.K."/>
            <person name="Crow J.A."/>
            <person name="Grimwood J."/>
            <person name="Kramer R."/>
            <person name="Lindquist E."/>
            <person name="Lucas S."/>
            <person name="Salamov A."/>
            <person name="McFadden G.I."/>
            <person name="Lane C.E."/>
            <person name="Keeling P.J."/>
            <person name="Gray M.W."/>
            <person name="Grigoriev I.V."/>
            <person name="Archibald J.M."/>
        </authorList>
    </citation>
    <scope>NUCLEOTIDE SEQUENCE</scope>
    <source>
        <strain evidence="4">CCMP2712</strain>
    </source>
</reference>
<name>L1JRU0_GUITC</name>
<dbReference type="Pfam" id="PF13424">
    <property type="entry name" value="TPR_12"/>
    <property type="match status" value="1"/>
</dbReference>
<dbReference type="EnsemblProtists" id="EKX50783">
    <property type="protein sequence ID" value="EKX50783"/>
    <property type="gene ID" value="GUITHDRAFT_103373"/>
</dbReference>
<dbReference type="RefSeq" id="XP_005837763.1">
    <property type="nucleotide sequence ID" value="XM_005837706.1"/>
</dbReference>
<dbReference type="GeneID" id="17307372"/>
<keyword evidence="4" id="KW-1185">Reference proteome</keyword>
<dbReference type="EMBL" id="JH992977">
    <property type="protein sequence ID" value="EKX50783.1"/>
    <property type="molecule type" value="Genomic_DNA"/>
</dbReference>
<protein>
    <submittedName>
        <fullName evidence="2 3">Uncharacterized protein</fullName>
    </submittedName>
</protein>
<accession>L1JRU0</accession>
<dbReference type="PANTHER" id="PTHR44998">
    <property type="match status" value="1"/>
</dbReference>
<dbReference type="OMA" id="IWHLREE"/>
<reference evidence="2 4" key="1">
    <citation type="journal article" date="2012" name="Nature">
        <title>Algal genomes reveal evolutionary mosaicism and the fate of nucleomorphs.</title>
        <authorList>
            <consortium name="DOE Joint Genome Institute"/>
            <person name="Curtis B.A."/>
            <person name="Tanifuji G."/>
            <person name="Burki F."/>
            <person name="Gruber A."/>
            <person name="Irimia M."/>
            <person name="Maruyama S."/>
            <person name="Arias M.C."/>
            <person name="Ball S.G."/>
            <person name="Gile G.H."/>
            <person name="Hirakawa Y."/>
            <person name="Hopkins J.F."/>
            <person name="Kuo A."/>
            <person name="Rensing S.A."/>
            <person name="Schmutz J."/>
            <person name="Symeonidi A."/>
            <person name="Elias M."/>
            <person name="Eveleigh R.J."/>
            <person name="Herman E.K."/>
            <person name="Klute M.J."/>
            <person name="Nakayama T."/>
            <person name="Obornik M."/>
            <person name="Reyes-Prieto A."/>
            <person name="Armbrust E.V."/>
            <person name="Aves S.J."/>
            <person name="Beiko R.G."/>
            <person name="Coutinho P."/>
            <person name="Dacks J.B."/>
            <person name="Durnford D.G."/>
            <person name="Fast N.M."/>
            <person name="Green B.R."/>
            <person name="Grisdale C.J."/>
            <person name="Hempel F."/>
            <person name="Henrissat B."/>
            <person name="Hoppner M.P."/>
            <person name="Ishida K."/>
            <person name="Kim E."/>
            <person name="Koreny L."/>
            <person name="Kroth P.G."/>
            <person name="Liu Y."/>
            <person name="Malik S.B."/>
            <person name="Maier U.G."/>
            <person name="McRose D."/>
            <person name="Mock T."/>
            <person name="Neilson J.A."/>
            <person name="Onodera N.T."/>
            <person name="Poole A.M."/>
            <person name="Pritham E.J."/>
            <person name="Richards T.A."/>
            <person name="Rocap G."/>
            <person name="Roy S.W."/>
            <person name="Sarai C."/>
            <person name="Schaack S."/>
            <person name="Shirato S."/>
            <person name="Slamovits C.H."/>
            <person name="Spencer D.F."/>
            <person name="Suzuki S."/>
            <person name="Worden A.Z."/>
            <person name="Zauner S."/>
            <person name="Barry K."/>
            <person name="Bell C."/>
            <person name="Bharti A.K."/>
            <person name="Crow J.A."/>
            <person name="Grimwood J."/>
            <person name="Kramer R."/>
            <person name="Lindquist E."/>
            <person name="Lucas S."/>
            <person name="Salamov A."/>
            <person name="McFadden G.I."/>
            <person name="Lane C.E."/>
            <person name="Keeling P.J."/>
            <person name="Gray M.W."/>
            <person name="Grigoriev I.V."/>
            <person name="Archibald J.M."/>
        </authorList>
    </citation>
    <scope>NUCLEOTIDE SEQUENCE</scope>
    <source>
        <strain evidence="2 4">CCMP2712</strain>
    </source>
</reference>
<dbReference type="GO" id="GO:0006493">
    <property type="term" value="P:protein O-linked glycosylation"/>
    <property type="evidence" value="ECO:0007669"/>
    <property type="project" value="TreeGrafter"/>
</dbReference>
<dbReference type="Pfam" id="PF14559">
    <property type="entry name" value="TPR_19"/>
    <property type="match status" value="1"/>
</dbReference>
<sequence length="782" mass="86575">MVRVYLHVEGEEPEFTLPLSLEASDERTVDEFKCVLLKEYNGRFGRSLDPAGFSLATSNQKLLPSSERLFALAKRNLDIFLVPRKAEGAKAKSQPRVKAQEVKAKDRSGNVSSTPPPSAHSSSSPAASSSSPTAAASSPPPLPKVESQKAEPPKKRWTRPVLAEPKLEPQAEEWLRNSLNVAEQLKAKGSLRQACIAWKSILSVCPKLECLEGLGSAELSCKRYDEAIEYFSKAVAIGGPKLSYMRSLGLACHCKGEYMEALTFFTRALEMVKNEQDKEAQEIKVLMGKSLYASGEQEAAIQVYTEILQKHEDNDLALLEYAKAYIDRRRSGEALRILLRVLVHMPNDKETRRLMSEIIKAPGGMSILKTELGEAASSGPALAFIATLIKDYGAVEEAVQLYYSALESSPAMTAYILNLVHTLEVCNRYQEALMISVSFCQEQQAMAIGDHYTNGDVADMLKDIDDLFSPAYKLPLSKDPHPGIFKTVVWIPNHGSVICRKGEEKSLVEKGEGASTALPSPAAPAPEASKQKLPPYSSDELDLLALHFTIVKILYVTGALARIPDLVELIEPARRGWDMHLTNIRNEHAYYCCVAQLMVDIPWPYPSCKGEIFVAGDSHCLSTAWQVLSVHGSSVPLVPKLVTGLKCWHLREESVFFPKNNFYNVMASIPDGASVIFLFGEIDCREGILRAVEKGVYADLDEGIAYTIGVYTSALLQLQSQRKWKVFVQPVAPVLNETREVVKLFNKKLKEEVTALPSFRFLDILDDLLTPDGKFLSPEFEM</sequence>
<feature type="compositionally biased region" description="Low complexity" evidence="1">
    <location>
        <begin position="514"/>
        <end position="528"/>
    </location>
</feature>
<dbReference type="InterPro" id="IPR011990">
    <property type="entry name" value="TPR-like_helical_dom_sf"/>
</dbReference>
<feature type="compositionally biased region" description="Low complexity" evidence="1">
    <location>
        <begin position="119"/>
        <end position="137"/>
    </location>
</feature>
<dbReference type="AlphaFoldDB" id="L1JRU0"/>
<dbReference type="PANTHER" id="PTHR44998:SF1">
    <property type="entry name" value="UDP-N-ACETYLGLUCOSAMINE--PEPTIDE N-ACETYLGLUCOSAMINYLTRANSFERASE 110 KDA SUBUNIT"/>
    <property type="match status" value="1"/>
</dbReference>
<dbReference type="OrthoDB" id="435413at2759"/>
<dbReference type="Gene3D" id="1.25.40.10">
    <property type="entry name" value="Tetratricopeptide repeat domain"/>
    <property type="match status" value="1"/>
</dbReference>
<dbReference type="SUPFAM" id="SSF48452">
    <property type="entry name" value="TPR-like"/>
    <property type="match status" value="1"/>
</dbReference>
<dbReference type="SMART" id="SM00028">
    <property type="entry name" value="TPR"/>
    <property type="match status" value="5"/>
</dbReference>
<evidence type="ECO:0000256" key="1">
    <source>
        <dbReference type="SAM" id="MobiDB-lite"/>
    </source>
</evidence>
<dbReference type="GO" id="GO:0016757">
    <property type="term" value="F:glycosyltransferase activity"/>
    <property type="evidence" value="ECO:0007669"/>
    <property type="project" value="TreeGrafter"/>
</dbReference>
<feature type="region of interest" description="Disordered" evidence="1">
    <location>
        <begin position="88"/>
        <end position="163"/>
    </location>
</feature>
<dbReference type="InterPro" id="IPR019734">
    <property type="entry name" value="TPR_rpt"/>
</dbReference>
<dbReference type="KEGG" id="gtt:GUITHDRAFT_103373"/>
<dbReference type="Proteomes" id="UP000011087">
    <property type="component" value="Unassembled WGS sequence"/>
</dbReference>
<gene>
    <name evidence="2" type="ORF">GUITHDRAFT_103373</name>
</gene>